<dbReference type="Gene3D" id="3.40.190.290">
    <property type="match status" value="1"/>
</dbReference>
<comment type="similarity">
    <text evidence="1">Belongs to the LysR transcriptional regulatory family.</text>
</comment>
<name>A0A0X3TP26_9RHOB</name>
<evidence type="ECO:0000256" key="3">
    <source>
        <dbReference type="ARBA" id="ARBA00023125"/>
    </source>
</evidence>
<accession>A0A0X3TP26</accession>
<evidence type="ECO:0000256" key="4">
    <source>
        <dbReference type="ARBA" id="ARBA00023163"/>
    </source>
</evidence>
<evidence type="ECO:0000256" key="2">
    <source>
        <dbReference type="ARBA" id="ARBA00023015"/>
    </source>
</evidence>
<dbReference type="SUPFAM" id="SSF53850">
    <property type="entry name" value="Periplasmic binding protein-like II"/>
    <property type="match status" value="1"/>
</dbReference>
<evidence type="ECO:0000313" key="7">
    <source>
        <dbReference type="Proteomes" id="UP000053690"/>
    </source>
</evidence>
<organism evidence="6 7">
    <name type="scientific">Ruegeria profundi</name>
    <dbReference type="NCBI Taxonomy" id="1685378"/>
    <lineage>
        <taxon>Bacteria</taxon>
        <taxon>Pseudomonadati</taxon>
        <taxon>Pseudomonadota</taxon>
        <taxon>Alphaproteobacteria</taxon>
        <taxon>Rhodobacterales</taxon>
        <taxon>Roseobacteraceae</taxon>
        <taxon>Ruegeria</taxon>
    </lineage>
</organism>
<dbReference type="InterPro" id="IPR000847">
    <property type="entry name" value="LysR_HTH_N"/>
</dbReference>
<keyword evidence="7" id="KW-1185">Reference proteome</keyword>
<gene>
    <name evidence="6" type="ORF">AVO44_16450</name>
</gene>
<keyword evidence="4" id="KW-0804">Transcription</keyword>
<dbReference type="GO" id="GO:0043565">
    <property type="term" value="F:sequence-specific DNA binding"/>
    <property type="evidence" value="ECO:0007669"/>
    <property type="project" value="TreeGrafter"/>
</dbReference>
<evidence type="ECO:0000259" key="5">
    <source>
        <dbReference type="PROSITE" id="PS50931"/>
    </source>
</evidence>
<protein>
    <submittedName>
        <fullName evidence="6">LysR family transcriptional regulator</fullName>
    </submittedName>
</protein>
<dbReference type="Pfam" id="PF03466">
    <property type="entry name" value="LysR_substrate"/>
    <property type="match status" value="1"/>
</dbReference>
<dbReference type="OrthoDB" id="9796526at2"/>
<dbReference type="PANTHER" id="PTHR30537">
    <property type="entry name" value="HTH-TYPE TRANSCRIPTIONAL REGULATOR"/>
    <property type="match status" value="1"/>
</dbReference>
<dbReference type="PROSITE" id="PS50931">
    <property type="entry name" value="HTH_LYSR"/>
    <property type="match status" value="1"/>
</dbReference>
<proteinExistence type="inferred from homology"/>
<dbReference type="STRING" id="1685378.AVO44_16450"/>
<dbReference type="Proteomes" id="UP000053690">
    <property type="component" value="Unassembled WGS sequence"/>
</dbReference>
<dbReference type="InterPro" id="IPR005119">
    <property type="entry name" value="LysR_subst-bd"/>
</dbReference>
<keyword evidence="2" id="KW-0805">Transcription regulation</keyword>
<dbReference type="EMBL" id="LQBP01000009">
    <property type="protein sequence ID" value="KUJ77505.1"/>
    <property type="molecule type" value="Genomic_DNA"/>
</dbReference>
<evidence type="ECO:0000313" key="6">
    <source>
        <dbReference type="EMBL" id="KUJ77505.1"/>
    </source>
</evidence>
<sequence>MDNWDEVRTAYQVARMGTVSGAAEVLGVHHATVIRHIDSIEARLGVKLFQRHARGYTPTEAGEDLLRVAQATEDQFNQLVGRMKGRGDDVAGELVVTSLSSLAPLVVPVLSEFQKLHPSVIVRYLTGDRLFRLEYGEAHVAIRAGAAPDQPDNVVQPFWTQQMGLYASEDYVARHGIPSGIEDFANHHFVGNDDENNRAPFSLWLRENVPEEAITFRCSNNFTMRQAVLAGAGIGFMERWEAARNPDLQEVIDSMPEWSGKLWLVTHVDLHRTTKVQAFLTFLKTRVKEWVV</sequence>
<dbReference type="Pfam" id="PF00126">
    <property type="entry name" value="HTH_1"/>
    <property type="match status" value="1"/>
</dbReference>
<dbReference type="AlphaFoldDB" id="A0A0X3TP26"/>
<dbReference type="InterPro" id="IPR058163">
    <property type="entry name" value="LysR-type_TF_proteobact-type"/>
</dbReference>
<dbReference type="GO" id="GO:0003700">
    <property type="term" value="F:DNA-binding transcription factor activity"/>
    <property type="evidence" value="ECO:0007669"/>
    <property type="project" value="InterPro"/>
</dbReference>
<dbReference type="Gene3D" id="1.10.10.10">
    <property type="entry name" value="Winged helix-like DNA-binding domain superfamily/Winged helix DNA-binding domain"/>
    <property type="match status" value="1"/>
</dbReference>
<feature type="domain" description="HTH lysR-type" evidence="5">
    <location>
        <begin position="1"/>
        <end position="59"/>
    </location>
</feature>
<keyword evidence="3" id="KW-0238">DNA-binding</keyword>
<dbReference type="InterPro" id="IPR036390">
    <property type="entry name" value="WH_DNA-bd_sf"/>
</dbReference>
<reference evidence="7" key="1">
    <citation type="submission" date="2015-12" db="EMBL/GenBank/DDBJ databases">
        <authorList>
            <person name="Zhang G."/>
            <person name="Stingl U."/>
        </authorList>
    </citation>
    <scope>NUCLEOTIDE SEQUENCE [LARGE SCALE GENOMIC DNA]</scope>
    <source>
        <strain evidence="7">ZGT108</strain>
    </source>
</reference>
<dbReference type="InterPro" id="IPR036388">
    <property type="entry name" value="WH-like_DNA-bd_sf"/>
</dbReference>
<dbReference type="SUPFAM" id="SSF46785">
    <property type="entry name" value="Winged helix' DNA-binding domain"/>
    <property type="match status" value="1"/>
</dbReference>
<comment type="caution">
    <text evidence="6">The sequence shown here is derived from an EMBL/GenBank/DDBJ whole genome shotgun (WGS) entry which is preliminary data.</text>
</comment>
<dbReference type="GO" id="GO:0006351">
    <property type="term" value="P:DNA-templated transcription"/>
    <property type="evidence" value="ECO:0007669"/>
    <property type="project" value="TreeGrafter"/>
</dbReference>
<dbReference type="PANTHER" id="PTHR30537:SF3">
    <property type="entry name" value="TRANSCRIPTIONAL REGULATORY PROTEIN"/>
    <property type="match status" value="1"/>
</dbReference>
<evidence type="ECO:0000256" key="1">
    <source>
        <dbReference type="ARBA" id="ARBA00009437"/>
    </source>
</evidence>
<dbReference type="RefSeq" id="WP_068339177.1">
    <property type="nucleotide sequence ID" value="NZ_LQBP01000009.1"/>
</dbReference>